<evidence type="ECO:0000256" key="3">
    <source>
        <dbReference type="PROSITE-ProRule" id="PRU00023"/>
    </source>
</evidence>
<accession>A0AAD9JZ83</accession>
<keyword evidence="1" id="KW-0677">Repeat</keyword>
<dbReference type="PROSITE" id="PS50297">
    <property type="entry name" value="ANK_REP_REGION"/>
    <property type="match status" value="2"/>
</dbReference>
<dbReference type="SMART" id="SM00248">
    <property type="entry name" value="ANK"/>
    <property type="match status" value="3"/>
</dbReference>
<evidence type="ECO:0000313" key="7">
    <source>
        <dbReference type="Proteomes" id="UP001208570"/>
    </source>
</evidence>
<dbReference type="InterPro" id="IPR002110">
    <property type="entry name" value="Ankyrin_rpt"/>
</dbReference>
<dbReference type="PANTHER" id="PTHR24173:SF16">
    <property type="entry name" value="ANKYRIN REPEAT DOMAIN-CONTAINING PROTEIN 24"/>
    <property type="match status" value="1"/>
</dbReference>
<feature type="repeat" description="ANK" evidence="3">
    <location>
        <begin position="87"/>
        <end position="119"/>
    </location>
</feature>
<comment type="caution">
    <text evidence="6">The sequence shown here is derived from an EMBL/GenBank/DDBJ whole genome shotgun (WGS) entry which is preliminary data.</text>
</comment>
<feature type="compositionally biased region" description="Acidic residues" evidence="5">
    <location>
        <begin position="217"/>
        <end position="227"/>
    </location>
</feature>
<keyword evidence="4" id="KW-0175">Coiled coil</keyword>
<dbReference type="PANTHER" id="PTHR24173">
    <property type="entry name" value="ANKYRIN REPEAT CONTAINING"/>
    <property type="match status" value="1"/>
</dbReference>
<gene>
    <name evidence="6" type="ORF">LSH36_107g12026</name>
</gene>
<evidence type="ECO:0000256" key="2">
    <source>
        <dbReference type="ARBA" id="ARBA00023043"/>
    </source>
</evidence>
<evidence type="ECO:0000256" key="5">
    <source>
        <dbReference type="SAM" id="MobiDB-lite"/>
    </source>
</evidence>
<feature type="region of interest" description="Disordered" evidence="5">
    <location>
        <begin position="217"/>
        <end position="246"/>
    </location>
</feature>
<dbReference type="EMBL" id="JAODUP010000107">
    <property type="protein sequence ID" value="KAK2161971.1"/>
    <property type="molecule type" value="Genomic_DNA"/>
</dbReference>
<keyword evidence="7" id="KW-1185">Reference proteome</keyword>
<dbReference type="Pfam" id="PF12796">
    <property type="entry name" value="Ank_2"/>
    <property type="match status" value="1"/>
</dbReference>
<sequence length="531" mass="59843">MITIGIYLLFTSDRSFYFQLSEWGKHDAKLIDALNKGDTSKINSVLTKKGISPTKQDPSGLSVAGYWDITNSLMNVQDAPLNKANDKGETPLHLAAANDHIKVCEELLRNGARVNSQDINHRTPLMLAAARGNIRLVQLFVDSRANLLLEDKKGHTAMWYAANAAKSDVEAYLNNVIKSGDVYEYSAGQNGSDSESKEPTINGHDEVLDVHTSVEPINDEESSDDESGFVVPIDQHPSTSNKEPKPQYLDELVNTTKMPLPQSKHGGDVYKDKISEEIAGNFEKEEPITQVRPTTSERDLHELSAFGDIQEAHEKEIDDYCDENQALKFNQERMNNELSGLQDHVARLRVGTQPANVDVEELIQNRATVDQELMHVEQLEQLRKENWALKADNADLQSSVIPIRSEIANLQELVDKNRKVTRENGQLQYDNTELRRQNDELLAENARLTEENNKLLSQVAQIQKDIENSMSKLPSIDEFLATREENEKMKTTMARLLDALRNAAREKEDLKQNIEDLTGKTSRREVCGTER</sequence>
<protein>
    <submittedName>
        <fullName evidence="6">Uncharacterized protein</fullName>
    </submittedName>
</protein>
<organism evidence="6 7">
    <name type="scientific">Paralvinella palmiformis</name>
    <dbReference type="NCBI Taxonomy" id="53620"/>
    <lineage>
        <taxon>Eukaryota</taxon>
        <taxon>Metazoa</taxon>
        <taxon>Spiralia</taxon>
        <taxon>Lophotrochozoa</taxon>
        <taxon>Annelida</taxon>
        <taxon>Polychaeta</taxon>
        <taxon>Sedentaria</taxon>
        <taxon>Canalipalpata</taxon>
        <taxon>Terebellida</taxon>
        <taxon>Terebelliformia</taxon>
        <taxon>Alvinellidae</taxon>
        <taxon>Paralvinella</taxon>
    </lineage>
</organism>
<dbReference type="Proteomes" id="UP001208570">
    <property type="component" value="Unassembled WGS sequence"/>
</dbReference>
<dbReference type="AlphaFoldDB" id="A0AAD9JZ83"/>
<dbReference type="InterPro" id="IPR036770">
    <property type="entry name" value="Ankyrin_rpt-contain_sf"/>
</dbReference>
<evidence type="ECO:0000256" key="4">
    <source>
        <dbReference type="SAM" id="Coils"/>
    </source>
</evidence>
<name>A0AAD9JZ83_9ANNE</name>
<evidence type="ECO:0000313" key="6">
    <source>
        <dbReference type="EMBL" id="KAK2161971.1"/>
    </source>
</evidence>
<keyword evidence="2 3" id="KW-0040">ANK repeat</keyword>
<reference evidence="6" key="1">
    <citation type="journal article" date="2023" name="Mol. Biol. Evol.">
        <title>Third-Generation Sequencing Reveals the Adaptive Role of the Epigenome in Three Deep-Sea Polychaetes.</title>
        <authorList>
            <person name="Perez M."/>
            <person name="Aroh O."/>
            <person name="Sun Y."/>
            <person name="Lan Y."/>
            <person name="Juniper S.K."/>
            <person name="Young C.R."/>
            <person name="Angers B."/>
            <person name="Qian P.Y."/>
        </authorList>
    </citation>
    <scope>NUCLEOTIDE SEQUENCE</scope>
    <source>
        <strain evidence="6">P08H-3</strain>
    </source>
</reference>
<feature type="repeat" description="ANK" evidence="3">
    <location>
        <begin position="120"/>
        <end position="152"/>
    </location>
</feature>
<proteinExistence type="predicted"/>
<feature type="coiled-coil region" evidence="4">
    <location>
        <begin position="379"/>
        <end position="520"/>
    </location>
</feature>
<dbReference type="PROSITE" id="PS50088">
    <property type="entry name" value="ANK_REPEAT"/>
    <property type="match status" value="2"/>
</dbReference>
<dbReference type="SUPFAM" id="SSF48403">
    <property type="entry name" value="Ankyrin repeat"/>
    <property type="match status" value="1"/>
</dbReference>
<evidence type="ECO:0000256" key="1">
    <source>
        <dbReference type="ARBA" id="ARBA00022737"/>
    </source>
</evidence>
<dbReference type="Gene3D" id="1.25.40.20">
    <property type="entry name" value="Ankyrin repeat-containing domain"/>
    <property type="match status" value="1"/>
</dbReference>